<dbReference type="Gene3D" id="3.40.50.300">
    <property type="entry name" value="P-loop containing nucleotide triphosphate hydrolases"/>
    <property type="match status" value="1"/>
</dbReference>
<evidence type="ECO:0000256" key="2">
    <source>
        <dbReference type="ARBA" id="ARBA00004395"/>
    </source>
</evidence>
<dbReference type="InterPro" id="IPR051026">
    <property type="entry name" value="PI/PC_transfer"/>
</dbReference>
<evidence type="ECO:0000256" key="6">
    <source>
        <dbReference type="ARBA" id="ARBA00023054"/>
    </source>
</evidence>
<dbReference type="CDD" id="cd00170">
    <property type="entry name" value="SEC14"/>
    <property type="match status" value="1"/>
</dbReference>
<dbReference type="SMART" id="SM00516">
    <property type="entry name" value="SEC14"/>
    <property type="match status" value="1"/>
</dbReference>
<gene>
    <name evidence="12" type="ORF">SADUNF_Sadunf07G0017800</name>
</gene>
<reference evidence="12 13" key="1">
    <citation type="submission" date="2020-10" db="EMBL/GenBank/DDBJ databases">
        <title>Plant Genome Project.</title>
        <authorList>
            <person name="Zhang R.-G."/>
        </authorList>
    </citation>
    <scope>NUCLEOTIDE SEQUENCE [LARGE SCALE GENOMIC DNA]</scope>
    <source>
        <strain evidence="12">FAFU-HL-1</strain>
        <tissue evidence="12">Leaf</tissue>
    </source>
</reference>
<dbReference type="InterPro" id="IPR003959">
    <property type="entry name" value="ATPase_AAA_core"/>
</dbReference>
<keyword evidence="3" id="KW-0813">Transport</keyword>
<dbReference type="FunFam" id="3.40.525.10:FF:000011">
    <property type="entry name" value="SEC14 cytosolic factor"/>
    <property type="match status" value="1"/>
</dbReference>
<comment type="caution">
    <text evidence="12">The sequence shown here is derived from an EMBL/GenBank/DDBJ whole genome shotgun (WGS) entry which is preliminary data.</text>
</comment>
<dbReference type="InterPro" id="IPR058017">
    <property type="entry name" value="At3g28540-like_C"/>
</dbReference>
<dbReference type="GO" id="GO:0005886">
    <property type="term" value="C:plasma membrane"/>
    <property type="evidence" value="ECO:0007669"/>
    <property type="project" value="UniProtKB-SubCell"/>
</dbReference>
<evidence type="ECO:0000313" key="13">
    <source>
        <dbReference type="Proteomes" id="UP000657918"/>
    </source>
</evidence>
<comment type="catalytic activity">
    <reaction evidence="8">
        <text>ATP + H2O = ADP + phosphate + H(+)</text>
        <dbReference type="Rhea" id="RHEA:13065"/>
        <dbReference type="ChEBI" id="CHEBI:15377"/>
        <dbReference type="ChEBI" id="CHEBI:15378"/>
        <dbReference type="ChEBI" id="CHEBI:30616"/>
        <dbReference type="ChEBI" id="CHEBI:43474"/>
        <dbReference type="ChEBI" id="CHEBI:456216"/>
    </reaction>
</comment>
<dbReference type="GO" id="GO:0000139">
    <property type="term" value="C:Golgi membrane"/>
    <property type="evidence" value="ECO:0007669"/>
    <property type="project" value="UniProtKB-SubCell"/>
</dbReference>
<dbReference type="OrthoDB" id="1434354at2759"/>
<dbReference type="GO" id="GO:0005524">
    <property type="term" value="F:ATP binding"/>
    <property type="evidence" value="ECO:0007669"/>
    <property type="project" value="InterPro"/>
</dbReference>
<dbReference type="CDD" id="cd19510">
    <property type="entry name" value="RecA-like_BCS1"/>
    <property type="match status" value="1"/>
</dbReference>
<dbReference type="Pfam" id="PF03765">
    <property type="entry name" value="CRAL_TRIO_N"/>
    <property type="match status" value="1"/>
</dbReference>
<dbReference type="SUPFAM" id="SSF52087">
    <property type="entry name" value="CRAL/TRIO domain"/>
    <property type="match status" value="1"/>
</dbReference>
<sequence>MFSPTNMPQSVSTLFSAYASFAGSMMLIRSMVNELIPYELRSYLSTAIHYLFTPLSPNITLVIDEHCGMSRNQVYDAAEIYLKTKISPSTERLRIGKTSRQKTFSVAIEKGEVVADVYENIKLKWAYVCTEPQKNNHSGEKRRFELSFNKKYKEKIMDRYLPHVLKRAKEIKDEEKVVKLYNRECPFNDEDGGDHGGMWGSINLEHPSTFDTLALDPELKKMIVDDLKRFLGRKEFYKKVGKAWKRGYLLSGPPGTGKSSLIAAMANYLKFDVYDLELTSIYSNSDLRRVLLSTTNRSILVIEDIDCSVELRDRQQGGDRHDGPNSRLTLSGLLNFIDGLWSSCGDERIIVFTTNHKDRLDSALLRPGRMDVHINMSYCTPQAFSILASNYLDIRDKNHYLYEEIEGLMNSTNVTPAEVAGELMASENADVALEGLVNFLKRKHSEANQVKSEENGKVEGGEAKKLKTDDDEKRKLNKYIYTNRFFRGARNRKMDPDAVKSTLTNLAFGNVIAAAARNYQKEILAQEKAQSSRAFNEEVDLDELMDDPELEKLHADRIAALKKEAEKREALKRKGHGEYREIGEGDFLGEVTGTEKVICHFYHKEFYRCKIMDKHLKALAPRHVDTKFIKLDAENAPFFVAKLGVKTLPCVVLFSKGVAMDRLVGFQDIGGKDDFSTRTLELILIKKGIISEKKDNEGDEDDDYHENSQRTFHSSHRILLGEIFFSLRTEIAPFLAFSLTLCGGIWQRLLVGRGIVFYVKSTYLTPMAAAVCVPLSPSPVPEMEHSGDERKNRIESLKKKAINASNKFRHSLTRRGRRSSKVMSVEIEDVHDVEELKVVDAFRQVLILEELLPSKHDDYHMMLRFLKARKFDIEKTKQMWSDMLQWRKEFGADTVLEEFEFQELSEVLEYYPQGHHGVDKEGRPVYIEQLGKADPAKLLQVTSMDRYVKYHVREFERTFDVKFPACSLAAKRHIDQSTTILDVQGVGLKSLTKAARDLISRLQKIDGDNYPETLNRMFIINAGSGFRMLWNTIKSFLDPKTTAKIHVLGNKYQSKLLEIIDASELPEFLGGTCTCADKGGCTRSDKGPWNDPEIMKMVQNGDHKCAKKRGTHYPDEKTICEDDLSNSKLHDSPKVESAPQLPQPSFVPEKAYKLEDYQHMVDKSVDMSWKKVVNSDCYTQYDACKAPQAIGSPLFTGVMALVTGIVTMIKVTRNVPRKLTDATIYSKPDYCNDTSVNGREQQSSAISSEDYMTVLKRMAELEDKVSVLSAKPVSMPPEKEEMLNAAISRVDALEQELMATKKALENSLAQQAELESPLRALLFKFVYIAIKGFVKIQFAFLTHVSSINLGVL</sequence>
<dbReference type="InterPro" id="IPR036249">
    <property type="entry name" value="Thioredoxin-like_sf"/>
</dbReference>
<dbReference type="EMBL" id="JADGMS010000007">
    <property type="protein sequence ID" value="KAF9678273.1"/>
    <property type="molecule type" value="Genomic_DNA"/>
</dbReference>
<dbReference type="Gene3D" id="3.40.30.10">
    <property type="entry name" value="Glutaredoxin"/>
    <property type="match status" value="1"/>
</dbReference>
<organism evidence="12 13">
    <name type="scientific">Salix dunnii</name>
    <dbReference type="NCBI Taxonomy" id="1413687"/>
    <lineage>
        <taxon>Eukaryota</taxon>
        <taxon>Viridiplantae</taxon>
        <taxon>Streptophyta</taxon>
        <taxon>Embryophyta</taxon>
        <taxon>Tracheophyta</taxon>
        <taxon>Spermatophyta</taxon>
        <taxon>Magnoliopsida</taxon>
        <taxon>eudicotyledons</taxon>
        <taxon>Gunneridae</taxon>
        <taxon>Pentapetalae</taxon>
        <taxon>rosids</taxon>
        <taxon>fabids</taxon>
        <taxon>Malpighiales</taxon>
        <taxon>Salicaceae</taxon>
        <taxon>Saliceae</taxon>
        <taxon>Salix</taxon>
    </lineage>
</organism>
<dbReference type="PROSITE" id="PS00674">
    <property type="entry name" value="AAA"/>
    <property type="match status" value="1"/>
</dbReference>
<comment type="similarity">
    <text evidence="7">Belongs to the SFH family.</text>
</comment>
<dbReference type="Gene3D" id="1.10.8.20">
    <property type="entry name" value="N-terminal domain of phosphatidylinositol transfer protein sec14p"/>
    <property type="match status" value="1"/>
</dbReference>
<proteinExistence type="inferred from homology"/>
<dbReference type="GO" id="GO:0015031">
    <property type="term" value="P:protein transport"/>
    <property type="evidence" value="ECO:0007669"/>
    <property type="project" value="UniProtKB-KW"/>
</dbReference>
<dbReference type="GO" id="GO:0016887">
    <property type="term" value="F:ATP hydrolysis activity"/>
    <property type="evidence" value="ECO:0007669"/>
    <property type="project" value="InterPro"/>
</dbReference>
<keyword evidence="13" id="KW-1185">Reference proteome</keyword>
<dbReference type="SUPFAM" id="SSF52540">
    <property type="entry name" value="P-loop containing nucleoside triphosphate hydrolases"/>
    <property type="match status" value="1"/>
</dbReference>
<evidence type="ECO:0000256" key="3">
    <source>
        <dbReference type="ARBA" id="ARBA00022448"/>
    </source>
</evidence>
<dbReference type="InterPro" id="IPR027417">
    <property type="entry name" value="P-loop_NTPase"/>
</dbReference>
<evidence type="ECO:0000259" key="11">
    <source>
        <dbReference type="PROSITE" id="PS50191"/>
    </source>
</evidence>
<dbReference type="InterPro" id="IPR036865">
    <property type="entry name" value="CRAL-TRIO_dom_sf"/>
</dbReference>
<evidence type="ECO:0000256" key="5">
    <source>
        <dbReference type="ARBA" id="ARBA00023034"/>
    </source>
</evidence>
<dbReference type="InterPro" id="IPR003960">
    <property type="entry name" value="ATPase_AAA_CS"/>
</dbReference>
<dbReference type="PANTHER" id="PTHR45657:SF29">
    <property type="entry name" value="PHOSPHATIDYLINOSITOL_PHOSPHATIDYLCHOLINE TRANSFER PROTEIN SFH12"/>
    <property type="match status" value="1"/>
</dbReference>
<dbReference type="PROSITE" id="PS50191">
    <property type="entry name" value="CRAL_TRIO"/>
    <property type="match status" value="1"/>
</dbReference>
<evidence type="ECO:0000256" key="1">
    <source>
        <dbReference type="ARBA" id="ARBA00004202"/>
    </source>
</evidence>
<evidence type="ECO:0000256" key="7">
    <source>
        <dbReference type="ARBA" id="ARBA00038020"/>
    </source>
</evidence>
<dbReference type="SUPFAM" id="SSF52833">
    <property type="entry name" value="Thioredoxin-like"/>
    <property type="match status" value="1"/>
</dbReference>
<dbReference type="InterPro" id="IPR003593">
    <property type="entry name" value="AAA+_ATPase"/>
</dbReference>
<feature type="region of interest" description="Disordered" evidence="10">
    <location>
        <begin position="1124"/>
        <end position="1144"/>
    </location>
</feature>
<feature type="domain" description="CRAL-TRIO" evidence="11">
    <location>
        <begin position="903"/>
        <end position="1077"/>
    </location>
</feature>
<dbReference type="CDD" id="cd02989">
    <property type="entry name" value="Phd_like_TxnDC9"/>
    <property type="match status" value="1"/>
</dbReference>
<evidence type="ECO:0000256" key="8">
    <source>
        <dbReference type="ARBA" id="ARBA00049360"/>
    </source>
</evidence>
<dbReference type="SUPFAM" id="SSF46938">
    <property type="entry name" value="CRAL/TRIO N-terminal domain"/>
    <property type="match status" value="1"/>
</dbReference>
<keyword evidence="6 9" id="KW-0175">Coiled coil</keyword>
<dbReference type="InterPro" id="IPR025753">
    <property type="entry name" value="AAA_N_dom"/>
</dbReference>
<keyword evidence="4" id="KW-0653">Protein transport</keyword>
<dbReference type="Proteomes" id="UP000657918">
    <property type="component" value="Unassembled WGS sequence"/>
</dbReference>
<dbReference type="Gene3D" id="3.40.525.10">
    <property type="entry name" value="CRAL-TRIO lipid binding domain"/>
    <property type="match status" value="1"/>
</dbReference>
<dbReference type="SMART" id="SM00382">
    <property type="entry name" value="AAA"/>
    <property type="match status" value="1"/>
</dbReference>
<dbReference type="PANTHER" id="PTHR45657">
    <property type="entry name" value="CRAL-TRIO DOMAIN-CONTAINING PROTEIN YKL091C-RELATED"/>
    <property type="match status" value="1"/>
</dbReference>
<dbReference type="InterPro" id="IPR001251">
    <property type="entry name" value="CRAL-TRIO_dom"/>
</dbReference>
<dbReference type="Pfam" id="PF25568">
    <property type="entry name" value="AAA_lid_At3g28540"/>
    <property type="match status" value="1"/>
</dbReference>
<feature type="coiled-coil region" evidence="9">
    <location>
        <begin position="1283"/>
        <end position="1310"/>
    </location>
</feature>
<comment type="subcellular location">
    <subcellularLocation>
        <location evidence="1">Cell membrane</location>
        <topology evidence="1">Peripheral membrane protein</topology>
    </subcellularLocation>
    <subcellularLocation>
        <location evidence="2">Golgi apparatus membrane</location>
        <topology evidence="2">Peripheral membrane protein</topology>
    </subcellularLocation>
</comment>
<accession>A0A835JZG7</accession>
<dbReference type="Pfam" id="PF14363">
    <property type="entry name" value="AAA_assoc"/>
    <property type="match status" value="1"/>
</dbReference>
<dbReference type="SMART" id="SM01100">
    <property type="entry name" value="CRAL_TRIO_N"/>
    <property type="match status" value="1"/>
</dbReference>
<evidence type="ECO:0000256" key="4">
    <source>
        <dbReference type="ARBA" id="ARBA00022927"/>
    </source>
</evidence>
<protein>
    <recommendedName>
        <fullName evidence="11">CRAL-TRIO domain-containing protein</fullName>
    </recommendedName>
</protein>
<dbReference type="InterPro" id="IPR036273">
    <property type="entry name" value="CRAL/TRIO_N_dom_sf"/>
</dbReference>
<evidence type="ECO:0000256" key="9">
    <source>
        <dbReference type="SAM" id="Coils"/>
    </source>
</evidence>
<evidence type="ECO:0000256" key="10">
    <source>
        <dbReference type="SAM" id="MobiDB-lite"/>
    </source>
</evidence>
<keyword evidence="5" id="KW-0333">Golgi apparatus</keyword>
<dbReference type="Gene3D" id="6.10.280.40">
    <property type="match status" value="1"/>
</dbReference>
<dbReference type="GO" id="GO:0006950">
    <property type="term" value="P:response to stress"/>
    <property type="evidence" value="ECO:0007669"/>
    <property type="project" value="UniProtKB-ARBA"/>
</dbReference>
<dbReference type="Pfam" id="PF00650">
    <property type="entry name" value="CRAL_TRIO"/>
    <property type="match status" value="1"/>
</dbReference>
<name>A0A835JZG7_9ROSI</name>
<dbReference type="Pfam" id="PF00004">
    <property type="entry name" value="AAA"/>
    <property type="match status" value="1"/>
</dbReference>
<evidence type="ECO:0000313" key="12">
    <source>
        <dbReference type="EMBL" id="KAF9678273.1"/>
    </source>
</evidence>
<dbReference type="InterPro" id="IPR011074">
    <property type="entry name" value="CRAL/TRIO_N_dom"/>
</dbReference>